<protein>
    <recommendedName>
        <fullName evidence="2">BRCT domain-containing protein</fullName>
    </recommendedName>
</protein>
<dbReference type="InterPro" id="IPR036420">
    <property type="entry name" value="BRCT_dom_sf"/>
</dbReference>
<dbReference type="PANTHER" id="PTHR14625">
    <property type="entry name" value="MICROCEPHALIN"/>
    <property type="match status" value="1"/>
</dbReference>
<name>A0A9P9Y4G6_9HYPO</name>
<dbReference type="Proteomes" id="UP001055219">
    <property type="component" value="Unassembled WGS sequence"/>
</dbReference>
<dbReference type="InterPro" id="IPR022047">
    <property type="entry name" value="Microcephalin-like"/>
</dbReference>
<dbReference type="RefSeq" id="XP_051364016.1">
    <property type="nucleotide sequence ID" value="XM_051504505.1"/>
</dbReference>
<sequence>MDSPPRRITRARAAKTTGPRTTKIVTAAAQARTKSTPTASTCTKTTAAKRKTRADDSEDEEDPVHDRIPAPRKATRGRPKKRDDTQAASTASVAKPTRGRPAKKQATDAAKAEAAEAAKPTRGRPKKSTQPANAETAAPEPPKKVTRARGTAAPTATTKPGIKKTVKFEEPDKENVEPVKRKEPAATGLRGKPARRGGATAARATRKEATPAPTASDIRKKPLSPRKVTQMPVSRDEESEDELAGFERTPIPPMRKSPVKPPTSVMAQAKEPPSEGLDEDATITVNAAILNPPNLVTTTLTSPARRIPPSAQKETMKSPARKIGAVPFPGSAIKSAQQSHGTVGPTSPTKGSLLLSAAKRPLSPVKNTNYSSPTKSSSTPSAAYKSSMLQTPAKRGISGLKPVMESASRKDDLLQRGSPAMKPLASTPGPVGSRRPSEKLLLEEYEPSDESDQDGERDEETFTAPIEKVKFPGRLSAVMPREADPDPSLAEEEDEAQQVQTDDLIEDVPLLQEELDTVEDEEAGDTHPDPATEPVDEEQDAGARVEEPTKSEAAAEVSQPEDSEKPEVAAPQTGHDGDAMFQLDSRALPTNEDFDAESDSELMSPARETGDTPTAKLAQAGHSRRSTIGLTSLAEQCGQWSAAASPTKKTASRQSTQAPEEQAVNSPAAGPTPASAHFFEDEMTVRPDFGATVPQQPQSEPGPEGELMDLDEPFNDVATEPEDLELAKEAESMVGASSPRMKQGFEMEVGGQDDTLSDASQEYGDENEVPVDPAMAAASAAPVTPVRPEKHTFFHTTTKVPLKASEESTPSILQKRSFTAPRVTAQRSSMPEVDADSNLTPSKKRTSLGPATPVRGIMAPEFFTPTVARAGTDPHLLKGAVVFVDVHTSEGADASGIFVELLTQMGARCRKHWDWNPDGSSNNECTSHKIGITHVVFKDGGKRTLEKVRRTKGLVQCVGVSWVLDCERDNTWLDERSYLADTGLVPRGGARRRRSMEPRALANMNGTLVDNGSTSKGTSPRTPSPSKRRESTQWMHTPSDQGLEGEQDDIEWSKFILTPVPKTPAPDAVARAAAALAADDSITESDDDASCGSPMDHEALLMRTCPPKTRPLRDLTGSSPLKNMLDEHAMQRLMAARRRSMQYAPKIGSPLAKAWK</sequence>
<organism evidence="3 4">
    <name type="scientific">Emericellopsis cladophorae</name>
    <dbReference type="NCBI Taxonomy" id="2686198"/>
    <lineage>
        <taxon>Eukaryota</taxon>
        <taxon>Fungi</taxon>
        <taxon>Dikarya</taxon>
        <taxon>Ascomycota</taxon>
        <taxon>Pezizomycotina</taxon>
        <taxon>Sordariomycetes</taxon>
        <taxon>Hypocreomycetidae</taxon>
        <taxon>Hypocreales</taxon>
        <taxon>Bionectriaceae</taxon>
        <taxon>Emericellopsis</taxon>
    </lineage>
</organism>
<proteinExistence type="predicted"/>
<dbReference type="OrthoDB" id="2384350at2759"/>
<dbReference type="InterPro" id="IPR001357">
    <property type="entry name" value="BRCT_dom"/>
</dbReference>
<gene>
    <name evidence="3" type="ORF">J7T54_000662</name>
</gene>
<reference evidence="3" key="2">
    <citation type="submission" date="2022-07" db="EMBL/GenBank/DDBJ databases">
        <authorList>
            <person name="Goncalves M.F.M."/>
            <person name="Hilario S."/>
            <person name="Van De Peer Y."/>
            <person name="Esteves A.C."/>
            <person name="Alves A."/>
        </authorList>
    </citation>
    <scope>NUCLEOTIDE SEQUENCE</scope>
    <source>
        <strain evidence="3">MUM 19.33</strain>
    </source>
</reference>
<evidence type="ECO:0000256" key="1">
    <source>
        <dbReference type="SAM" id="MobiDB-lite"/>
    </source>
</evidence>
<accession>A0A9P9Y4G6</accession>
<feature type="compositionally biased region" description="Low complexity" evidence="1">
    <location>
        <begin position="370"/>
        <end position="387"/>
    </location>
</feature>
<feature type="region of interest" description="Disordered" evidence="1">
    <location>
        <begin position="1"/>
        <end position="278"/>
    </location>
</feature>
<feature type="compositionally biased region" description="Basic and acidic residues" evidence="1">
    <location>
        <begin position="541"/>
        <end position="550"/>
    </location>
</feature>
<feature type="compositionally biased region" description="Polar residues" evidence="1">
    <location>
        <begin position="653"/>
        <end position="665"/>
    </location>
</feature>
<feature type="compositionally biased region" description="Acidic residues" evidence="1">
    <location>
        <begin position="513"/>
        <end position="523"/>
    </location>
</feature>
<evidence type="ECO:0000313" key="3">
    <source>
        <dbReference type="EMBL" id="KAI6783160.1"/>
    </source>
</evidence>
<dbReference type="PROSITE" id="PS50172">
    <property type="entry name" value="BRCT"/>
    <property type="match status" value="1"/>
</dbReference>
<comment type="caution">
    <text evidence="3">The sequence shown here is derived from an EMBL/GenBank/DDBJ whole genome shotgun (WGS) entry which is preliminary data.</text>
</comment>
<dbReference type="PANTHER" id="PTHR14625:SF3">
    <property type="entry name" value="MICROCEPHALIN"/>
    <property type="match status" value="1"/>
</dbReference>
<feature type="region of interest" description="Disordered" evidence="1">
    <location>
        <begin position="988"/>
        <end position="1045"/>
    </location>
</feature>
<dbReference type="CDD" id="cd17716">
    <property type="entry name" value="BRCT_microcephalin_rpt1"/>
    <property type="match status" value="1"/>
</dbReference>
<reference evidence="3" key="1">
    <citation type="journal article" date="2021" name="J Fungi (Basel)">
        <title>Genomic and Metabolomic Analyses of the Marine Fungus Emericellopsis cladophorae: Insights into Saltwater Adaptability Mechanisms and Its Biosynthetic Potential.</title>
        <authorList>
            <person name="Goncalves M.F.M."/>
            <person name="Hilario S."/>
            <person name="Van de Peer Y."/>
            <person name="Esteves A.C."/>
            <person name="Alves A."/>
        </authorList>
    </citation>
    <scope>NUCLEOTIDE SEQUENCE</scope>
    <source>
        <strain evidence="3">MUM 19.33</strain>
    </source>
</reference>
<evidence type="ECO:0000259" key="2">
    <source>
        <dbReference type="PROSITE" id="PS50172"/>
    </source>
</evidence>
<feature type="compositionally biased region" description="Pro residues" evidence="1">
    <location>
        <begin position="250"/>
        <end position="261"/>
    </location>
</feature>
<dbReference type="EMBL" id="JAGIXG020000009">
    <property type="protein sequence ID" value="KAI6783160.1"/>
    <property type="molecule type" value="Genomic_DNA"/>
</dbReference>
<keyword evidence="4" id="KW-1185">Reference proteome</keyword>
<feature type="compositionally biased region" description="Low complexity" evidence="1">
    <location>
        <begin position="694"/>
        <end position="705"/>
    </location>
</feature>
<feature type="compositionally biased region" description="Polar residues" evidence="1">
    <location>
        <begin position="807"/>
        <end position="817"/>
    </location>
</feature>
<feature type="domain" description="BRCT" evidence="2">
    <location>
        <begin position="872"/>
        <end position="980"/>
    </location>
</feature>
<feature type="compositionally biased region" description="Low complexity" evidence="1">
    <location>
        <begin position="32"/>
        <end position="46"/>
    </location>
</feature>
<feature type="region of interest" description="Disordered" evidence="1">
    <location>
        <begin position="295"/>
        <end position="711"/>
    </location>
</feature>
<feature type="compositionally biased region" description="Polar residues" evidence="1">
    <location>
        <begin position="1004"/>
        <end position="1025"/>
    </location>
</feature>
<feature type="region of interest" description="Disordered" evidence="1">
    <location>
        <begin position="801"/>
        <end position="852"/>
    </location>
</feature>
<feature type="compositionally biased region" description="Basic and acidic residues" evidence="1">
    <location>
        <begin position="166"/>
        <end position="184"/>
    </location>
</feature>
<dbReference type="GeneID" id="75827181"/>
<dbReference type="Gene3D" id="3.40.50.10190">
    <property type="entry name" value="BRCT domain"/>
    <property type="match status" value="1"/>
</dbReference>
<dbReference type="GO" id="GO:0000278">
    <property type="term" value="P:mitotic cell cycle"/>
    <property type="evidence" value="ECO:0007669"/>
    <property type="project" value="TreeGrafter"/>
</dbReference>
<dbReference type="AlphaFoldDB" id="A0A9P9Y4G6"/>
<feature type="compositionally biased region" description="Low complexity" evidence="1">
    <location>
        <begin position="148"/>
        <end position="160"/>
    </location>
</feature>
<feature type="compositionally biased region" description="Polar residues" evidence="1">
    <location>
        <begin position="334"/>
        <end position="350"/>
    </location>
</feature>
<dbReference type="SUPFAM" id="SSF52113">
    <property type="entry name" value="BRCT domain"/>
    <property type="match status" value="1"/>
</dbReference>
<evidence type="ECO:0000313" key="4">
    <source>
        <dbReference type="Proteomes" id="UP001055219"/>
    </source>
</evidence>
<feature type="compositionally biased region" description="Acidic residues" evidence="1">
    <location>
        <begin position="443"/>
        <end position="461"/>
    </location>
</feature>